<dbReference type="RefSeq" id="WP_152802672.1">
    <property type="nucleotide sequence ID" value="NZ_WHNX01000007.1"/>
</dbReference>
<accession>A0A6A7K881</accession>
<dbReference type="AlphaFoldDB" id="A0A6A7K881"/>
<sequence length="61" mass="6876">MDAIGKLEGEKLDEGLELMVKRAYLTESCKPLVSSILLLTPHFSKEQVQTTVATELLRRNM</sequence>
<reference evidence="1 2" key="1">
    <citation type="submission" date="2019-10" db="EMBL/GenBank/DDBJ databases">
        <title>Alkalibaculum tamaniensis sp.nov., a new alkaliphilic acetogen, isolated on methoxylated aromatics from a mud volcano.</title>
        <authorList>
            <person name="Khomyakova M.A."/>
            <person name="Merkel A.Y."/>
            <person name="Bonch-Osmolovskaya E.A."/>
            <person name="Slobodkin A.I."/>
        </authorList>
    </citation>
    <scope>NUCLEOTIDE SEQUENCE [LARGE SCALE GENOMIC DNA]</scope>
    <source>
        <strain evidence="1 2">M08DMB</strain>
    </source>
</reference>
<gene>
    <name evidence="1" type="ORF">GC105_05835</name>
</gene>
<protein>
    <submittedName>
        <fullName evidence="1">Uncharacterized protein</fullName>
    </submittedName>
</protein>
<organism evidence="1 2">
    <name type="scientific">Alkalibaculum sporogenes</name>
    <dbReference type="NCBI Taxonomy" id="2655001"/>
    <lineage>
        <taxon>Bacteria</taxon>
        <taxon>Bacillati</taxon>
        <taxon>Bacillota</taxon>
        <taxon>Clostridia</taxon>
        <taxon>Eubacteriales</taxon>
        <taxon>Eubacteriaceae</taxon>
        <taxon>Alkalibaculum</taxon>
    </lineage>
</organism>
<keyword evidence="2" id="KW-1185">Reference proteome</keyword>
<evidence type="ECO:0000313" key="1">
    <source>
        <dbReference type="EMBL" id="MPW25303.1"/>
    </source>
</evidence>
<name>A0A6A7K881_9FIRM</name>
<evidence type="ECO:0000313" key="2">
    <source>
        <dbReference type="Proteomes" id="UP000440004"/>
    </source>
</evidence>
<dbReference type="EMBL" id="WHNX01000007">
    <property type="protein sequence ID" value="MPW25303.1"/>
    <property type="molecule type" value="Genomic_DNA"/>
</dbReference>
<dbReference type="Proteomes" id="UP000440004">
    <property type="component" value="Unassembled WGS sequence"/>
</dbReference>
<comment type="caution">
    <text evidence="1">The sequence shown here is derived from an EMBL/GenBank/DDBJ whole genome shotgun (WGS) entry which is preliminary data.</text>
</comment>
<proteinExistence type="predicted"/>